<name>A0A0C4WLE2_9GAMM</name>
<dbReference type="RefSeq" id="WP_039803317.1">
    <property type="nucleotide sequence ID" value="NZ_CP010415.1"/>
</dbReference>
<dbReference type="InterPro" id="IPR002758">
    <property type="entry name" value="Cation_antiport_E"/>
</dbReference>
<evidence type="ECO:0000313" key="9">
    <source>
        <dbReference type="Proteomes" id="UP000068210"/>
    </source>
</evidence>
<evidence type="ECO:0000313" key="8">
    <source>
        <dbReference type="EMBL" id="AJE21011.1"/>
    </source>
</evidence>
<accession>A0A0C4WLE2</accession>
<evidence type="ECO:0000256" key="6">
    <source>
        <dbReference type="ARBA" id="ARBA00023136"/>
    </source>
</evidence>
<feature type="transmembrane region" description="Helical" evidence="7">
    <location>
        <begin position="56"/>
        <end position="77"/>
    </location>
</feature>
<dbReference type="KEGG" id="acx:Achr_15520"/>
<evidence type="ECO:0000256" key="7">
    <source>
        <dbReference type="SAM" id="Phobius"/>
    </source>
</evidence>
<sequence>MFLGHLLLSGTLAALFGAFHFHGLLAAFVLLYLLCRLAVSVQPLRRHARRVELGSAFIVWFIGQVLLASLHVASLVLARQVRVEPAVVAVSLRRPEARLATLLGCLLSLTPGTMALEYRETEGILFIHALDARSPAAVEHLLRELERRLLHWLDAGGSG</sequence>
<feature type="transmembrane region" description="Helical" evidence="7">
    <location>
        <begin position="12"/>
        <end position="35"/>
    </location>
</feature>
<evidence type="ECO:0000256" key="5">
    <source>
        <dbReference type="ARBA" id="ARBA00022989"/>
    </source>
</evidence>
<organism evidence="8 9">
    <name type="scientific">Azotobacter chroococcum NCIMB 8003</name>
    <dbReference type="NCBI Taxonomy" id="1328314"/>
    <lineage>
        <taxon>Bacteria</taxon>
        <taxon>Pseudomonadati</taxon>
        <taxon>Pseudomonadota</taxon>
        <taxon>Gammaproteobacteria</taxon>
        <taxon>Pseudomonadales</taxon>
        <taxon>Pseudomonadaceae</taxon>
        <taxon>Azotobacter</taxon>
    </lineage>
</organism>
<evidence type="ECO:0000256" key="2">
    <source>
        <dbReference type="ARBA" id="ARBA00006228"/>
    </source>
</evidence>
<dbReference type="GO" id="GO:0008324">
    <property type="term" value="F:monoatomic cation transmembrane transporter activity"/>
    <property type="evidence" value="ECO:0007669"/>
    <property type="project" value="InterPro"/>
</dbReference>
<dbReference type="AlphaFoldDB" id="A0A0C4WLE2"/>
<evidence type="ECO:0000256" key="4">
    <source>
        <dbReference type="ARBA" id="ARBA00022692"/>
    </source>
</evidence>
<dbReference type="Proteomes" id="UP000068210">
    <property type="component" value="Chromosome"/>
</dbReference>
<dbReference type="GO" id="GO:0005886">
    <property type="term" value="C:plasma membrane"/>
    <property type="evidence" value="ECO:0007669"/>
    <property type="project" value="UniProtKB-SubCell"/>
</dbReference>
<keyword evidence="9" id="KW-1185">Reference proteome</keyword>
<evidence type="ECO:0000256" key="1">
    <source>
        <dbReference type="ARBA" id="ARBA00004651"/>
    </source>
</evidence>
<dbReference type="HOGENOM" id="CLU_086615_3_1_6"/>
<reference evidence="8 9" key="1">
    <citation type="journal article" date="2015" name="PLoS ONE">
        <title>Azotobacter Genomes: The Genome of Azotobacter chroococcum NCIMB 8003 (ATCC 4412).</title>
        <authorList>
            <person name="Robson R.L."/>
            <person name="Jones R."/>
            <person name="Robson R.M."/>
            <person name="Schwartz A."/>
            <person name="Richardson T.H."/>
        </authorList>
    </citation>
    <scope>NUCLEOTIDE SEQUENCE [LARGE SCALE GENOMIC DNA]</scope>
    <source>
        <strain evidence="8 9">NCIMB 8003</strain>
    </source>
</reference>
<proteinExistence type="inferred from homology"/>
<keyword evidence="5 7" id="KW-1133">Transmembrane helix</keyword>
<comment type="similarity">
    <text evidence="2">Belongs to the CPA3 antiporters (TC 2.A.63) subunit E family.</text>
</comment>
<evidence type="ECO:0000256" key="3">
    <source>
        <dbReference type="ARBA" id="ARBA00022475"/>
    </source>
</evidence>
<dbReference type="STRING" id="1328314.Achr_15520"/>
<protein>
    <submittedName>
        <fullName evidence="8">Monovalent cation/proton antiporter subunit E</fullName>
    </submittedName>
</protein>
<comment type="subcellular location">
    <subcellularLocation>
        <location evidence="1">Cell membrane</location>
        <topology evidence="1">Multi-pass membrane protein</topology>
    </subcellularLocation>
</comment>
<dbReference type="EMBL" id="CP010415">
    <property type="protein sequence ID" value="AJE21011.1"/>
    <property type="molecule type" value="Genomic_DNA"/>
</dbReference>
<dbReference type="Pfam" id="PF01899">
    <property type="entry name" value="MNHE"/>
    <property type="match status" value="1"/>
</dbReference>
<dbReference type="PANTHER" id="PTHR34584:SF1">
    <property type="entry name" value="NA(+)_H(+) ANTIPORTER SUBUNIT E1"/>
    <property type="match status" value="1"/>
</dbReference>
<keyword evidence="4 7" id="KW-0812">Transmembrane</keyword>
<gene>
    <name evidence="8" type="ORF">Achr_15520</name>
</gene>
<keyword evidence="3" id="KW-1003">Cell membrane</keyword>
<keyword evidence="6 7" id="KW-0472">Membrane</keyword>
<dbReference type="PANTHER" id="PTHR34584">
    <property type="entry name" value="NA(+)/H(+) ANTIPORTER SUBUNIT E1"/>
    <property type="match status" value="1"/>
</dbReference>